<protein>
    <recommendedName>
        <fullName evidence="6">G-protein coupled receptors family 1 profile domain-containing protein</fullName>
    </recommendedName>
</protein>
<dbReference type="AlphaFoldDB" id="A0AAN9BF62"/>
<feature type="transmembrane region" description="Helical" evidence="2">
    <location>
        <begin position="774"/>
        <end position="796"/>
    </location>
</feature>
<organism evidence="4 5">
    <name type="scientific">Littorina saxatilis</name>
    <dbReference type="NCBI Taxonomy" id="31220"/>
    <lineage>
        <taxon>Eukaryota</taxon>
        <taxon>Metazoa</taxon>
        <taxon>Spiralia</taxon>
        <taxon>Lophotrochozoa</taxon>
        <taxon>Mollusca</taxon>
        <taxon>Gastropoda</taxon>
        <taxon>Caenogastropoda</taxon>
        <taxon>Littorinimorpha</taxon>
        <taxon>Littorinoidea</taxon>
        <taxon>Littorinidae</taxon>
        <taxon>Littorina</taxon>
    </lineage>
</organism>
<feature type="transmembrane region" description="Helical" evidence="2">
    <location>
        <begin position="186"/>
        <end position="209"/>
    </location>
</feature>
<evidence type="ECO:0000313" key="5">
    <source>
        <dbReference type="Proteomes" id="UP001374579"/>
    </source>
</evidence>
<evidence type="ECO:0000256" key="2">
    <source>
        <dbReference type="SAM" id="Phobius"/>
    </source>
</evidence>
<gene>
    <name evidence="4" type="ORF">V1264_019610</name>
</gene>
<feature type="transmembrane region" description="Helical" evidence="2">
    <location>
        <begin position="732"/>
        <end position="754"/>
    </location>
</feature>
<feature type="compositionally biased region" description="Low complexity" evidence="1">
    <location>
        <begin position="424"/>
        <end position="453"/>
    </location>
</feature>
<evidence type="ECO:0008006" key="6">
    <source>
        <dbReference type="Google" id="ProtNLM"/>
    </source>
</evidence>
<reference evidence="4 5" key="1">
    <citation type="submission" date="2024-02" db="EMBL/GenBank/DDBJ databases">
        <title>Chromosome-scale genome assembly of the rough periwinkle Littorina saxatilis.</title>
        <authorList>
            <person name="De Jode A."/>
            <person name="Faria R."/>
            <person name="Formenti G."/>
            <person name="Sims Y."/>
            <person name="Smith T.P."/>
            <person name="Tracey A."/>
            <person name="Wood J.M.D."/>
            <person name="Zagrodzka Z.B."/>
            <person name="Johannesson K."/>
            <person name="Butlin R.K."/>
            <person name="Leder E.H."/>
        </authorList>
    </citation>
    <scope>NUCLEOTIDE SEQUENCE [LARGE SCALE GENOMIC DNA]</scope>
    <source>
        <strain evidence="4">Snail1</strain>
        <tissue evidence="4">Muscle</tissue>
    </source>
</reference>
<feature type="compositionally biased region" description="Low complexity" evidence="1">
    <location>
        <begin position="406"/>
        <end position="416"/>
    </location>
</feature>
<feature type="compositionally biased region" description="Polar residues" evidence="1">
    <location>
        <begin position="544"/>
        <end position="593"/>
    </location>
</feature>
<feature type="region of interest" description="Disordered" evidence="1">
    <location>
        <begin position="505"/>
        <end position="714"/>
    </location>
</feature>
<dbReference type="Proteomes" id="UP001374579">
    <property type="component" value="Unassembled WGS sequence"/>
</dbReference>
<feature type="compositionally biased region" description="Polar residues" evidence="1">
    <location>
        <begin position="665"/>
        <end position="678"/>
    </location>
</feature>
<feature type="region of interest" description="Disordered" evidence="1">
    <location>
        <begin position="406"/>
        <end position="485"/>
    </location>
</feature>
<feature type="transmembrane region" description="Helical" evidence="2">
    <location>
        <begin position="261"/>
        <end position="284"/>
    </location>
</feature>
<keyword evidence="3" id="KW-0732">Signal</keyword>
<dbReference type="PANTHER" id="PTHR46641">
    <property type="entry name" value="FMRFAMIDE RECEPTOR-RELATED"/>
    <property type="match status" value="1"/>
</dbReference>
<feature type="transmembrane region" description="Helical" evidence="2">
    <location>
        <begin position="367"/>
        <end position="388"/>
    </location>
</feature>
<feature type="signal peptide" evidence="3">
    <location>
        <begin position="1"/>
        <end position="22"/>
    </location>
</feature>
<keyword evidence="2" id="KW-0812">Transmembrane</keyword>
<sequence length="854" mass="94456">MTSAYLYTSPLRVILLLTSSLACNVGVERKREGVNSTTRAPADFKYAALHPQLTDRPGLLGQNNMSSNHTVTNGAPMYSPQRHLNANHQLPRMDESVNEVHAGDHRPDYVTADDESDFDDTLTSLFASSSPGDMLDDAEIDELMNAQGLWRSSSNTVAKHLRPVVRILAGDDGLVSREMYRQLSKLIVYIAIPFIIIGVVTNVIALKVFRRLPRSVTNTHMTCLVCFDMAYLLFMVTSHLVVVIFRAASAQSSAKHFLHLYVVYKFCILCARQVIVVATAMMSLDRYFVIASPFRTSKMVIFRRPRLVLLVGALVILAFNSHKLLKREVKTGQFPGSNHTVSYLGYSRIYLDNHGLLDDLTIASSCLFQYCPLFAMLVANTSLMISLYRYSRRVSAVKGGVKLGSITSRSSKGSSSPPAGQNLTTSVTPRVSSRHSSSPPAGQNLTTSLTPRLSSRRSSSKRRKKNGNAAFPNGFHPPLRDSQDLTACSPTPVCVKLDAYIQSPETKPNTDVENAQSTQDTDVEKPQTKQHTVVKGQHTKLDTDVQSPQTKQDTDAQSPQTKQDTDAQSPHTKQDTDVQSSQTQLDTDVQSSKPKLDTDVHSSKTKLDTDVQSSKTKLDTDVQSSKTKLDTVFEGQQTKQNTDVQSPRISIPVQKALLTPEPGTSHHNGQVSRDSGPTDTVDPRPSTRVARDAELSSGSEPSINTSVRSRNYSGKRAAKAERQFFQLERHKCVTVIIYSFLFFILALPLALLPILKKAIPEFNVFKSQHYLFLIYVRIFPLLDIISASINFFVFFIKGEAFRAGVRRIVKCQKGGHRHGTFKLRSLGAESEGKDNAASTRSSVLLKGSIKSRNT</sequence>
<feature type="chain" id="PRO_5042903553" description="G-protein coupled receptors family 1 profile domain-containing protein" evidence="3">
    <location>
        <begin position="23"/>
        <end position="854"/>
    </location>
</feature>
<comment type="caution">
    <text evidence="4">The sequence shown here is derived from an EMBL/GenBank/DDBJ whole genome shotgun (WGS) entry which is preliminary data.</text>
</comment>
<dbReference type="SUPFAM" id="SSF81321">
    <property type="entry name" value="Family A G protein-coupled receptor-like"/>
    <property type="match status" value="1"/>
</dbReference>
<name>A0AAN9BF62_9CAEN</name>
<feature type="compositionally biased region" description="Polar residues" evidence="1">
    <location>
        <begin position="696"/>
        <end position="712"/>
    </location>
</feature>
<dbReference type="Gene3D" id="1.20.1070.10">
    <property type="entry name" value="Rhodopsin 7-helix transmembrane proteins"/>
    <property type="match status" value="2"/>
</dbReference>
<feature type="transmembrane region" description="Helical" evidence="2">
    <location>
        <begin position="230"/>
        <end position="249"/>
    </location>
</feature>
<proteinExistence type="predicted"/>
<dbReference type="EMBL" id="JBAMIC010000008">
    <property type="protein sequence ID" value="KAK7104978.1"/>
    <property type="molecule type" value="Genomic_DNA"/>
</dbReference>
<keyword evidence="5" id="KW-1185">Reference proteome</keyword>
<keyword evidence="2" id="KW-0472">Membrane</keyword>
<keyword evidence="2" id="KW-1133">Transmembrane helix</keyword>
<feature type="compositionally biased region" description="Basic and acidic residues" evidence="1">
    <location>
        <begin position="594"/>
        <end position="609"/>
    </location>
</feature>
<feature type="compositionally biased region" description="Polar residues" evidence="1">
    <location>
        <begin position="610"/>
        <end position="626"/>
    </location>
</feature>
<evidence type="ECO:0000256" key="3">
    <source>
        <dbReference type="SAM" id="SignalP"/>
    </source>
</evidence>
<feature type="compositionally biased region" description="Polar residues" evidence="1">
    <location>
        <begin position="634"/>
        <end position="648"/>
    </location>
</feature>
<dbReference type="PANTHER" id="PTHR46641:SF2">
    <property type="entry name" value="FMRFAMIDE RECEPTOR"/>
    <property type="match status" value="1"/>
</dbReference>
<feature type="compositionally biased region" description="Polar residues" evidence="1">
    <location>
        <begin position="505"/>
        <end position="520"/>
    </location>
</feature>
<feature type="transmembrane region" description="Helical" evidence="2">
    <location>
        <begin position="305"/>
        <end position="325"/>
    </location>
</feature>
<feature type="compositionally biased region" description="Basic residues" evidence="1">
    <location>
        <begin position="454"/>
        <end position="466"/>
    </location>
</feature>
<evidence type="ECO:0000313" key="4">
    <source>
        <dbReference type="EMBL" id="KAK7104978.1"/>
    </source>
</evidence>
<dbReference type="InterPro" id="IPR052954">
    <property type="entry name" value="GPCR-Ligand_Int"/>
</dbReference>
<accession>A0AAN9BF62</accession>
<evidence type="ECO:0000256" key="1">
    <source>
        <dbReference type="SAM" id="MobiDB-lite"/>
    </source>
</evidence>